<protein>
    <submittedName>
        <fullName evidence="1">10675_t:CDS:1</fullName>
    </submittedName>
</protein>
<name>A0A9N9DLK0_9GLOM</name>
<comment type="caution">
    <text evidence="1">The sequence shown here is derived from an EMBL/GenBank/DDBJ whole genome shotgun (WGS) entry which is preliminary data.</text>
</comment>
<dbReference type="AlphaFoldDB" id="A0A9N9DLK0"/>
<dbReference type="EMBL" id="CAJVPJ010003404">
    <property type="protein sequence ID" value="CAG8639479.1"/>
    <property type="molecule type" value="Genomic_DNA"/>
</dbReference>
<evidence type="ECO:0000313" key="2">
    <source>
        <dbReference type="Proteomes" id="UP000789572"/>
    </source>
</evidence>
<feature type="non-terminal residue" evidence="1">
    <location>
        <position position="78"/>
    </location>
</feature>
<accession>A0A9N9DLK0</accession>
<reference evidence="1" key="1">
    <citation type="submission" date="2021-06" db="EMBL/GenBank/DDBJ databases">
        <authorList>
            <person name="Kallberg Y."/>
            <person name="Tangrot J."/>
            <person name="Rosling A."/>
        </authorList>
    </citation>
    <scope>NUCLEOTIDE SEQUENCE</scope>
    <source>
        <strain evidence="1">IA702</strain>
    </source>
</reference>
<sequence>MRKSAISLLKQTRVLGESSKKNFEVYNSTPFSRDPNVLYANACTFHTSRITRWNGNETVSLPDTQPKHSIRDIFLGLT</sequence>
<dbReference type="Proteomes" id="UP000789572">
    <property type="component" value="Unassembled WGS sequence"/>
</dbReference>
<proteinExistence type="predicted"/>
<keyword evidence="2" id="KW-1185">Reference proteome</keyword>
<evidence type="ECO:0000313" key="1">
    <source>
        <dbReference type="EMBL" id="CAG8639479.1"/>
    </source>
</evidence>
<gene>
    <name evidence="1" type="ORF">POCULU_LOCUS9338</name>
</gene>
<organism evidence="1 2">
    <name type="scientific">Paraglomus occultum</name>
    <dbReference type="NCBI Taxonomy" id="144539"/>
    <lineage>
        <taxon>Eukaryota</taxon>
        <taxon>Fungi</taxon>
        <taxon>Fungi incertae sedis</taxon>
        <taxon>Mucoromycota</taxon>
        <taxon>Glomeromycotina</taxon>
        <taxon>Glomeromycetes</taxon>
        <taxon>Paraglomerales</taxon>
        <taxon>Paraglomeraceae</taxon>
        <taxon>Paraglomus</taxon>
    </lineage>
</organism>